<dbReference type="SMART" id="SM00100">
    <property type="entry name" value="cNMP"/>
    <property type="match status" value="1"/>
</dbReference>
<evidence type="ECO:0000256" key="4">
    <source>
        <dbReference type="SAM" id="MobiDB-lite"/>
    </source>
</evidence>
<dbReference type="InterPro" id="IPR014710">
    <property type="entry name" value="RmlC-like_jellyroll"/>
</dbReference>
<gene>
    <name evidence="6" type="ORF">KP79_PYT01527</name>
</gene>
<dbReference type="PANTHER" id="PTHR11635:SF152">
    <property type="entry name" value="CAMP-DEPENDENT PROTEIN KINASE TYPE I REGULATORY SUBUNIT-RELATED"/>
    <property type="match status" value="1"/>
</dbReference>
<comment type="caution">
    <text evidence="6">The sequence shown here is derived from an EMBL/GenBank/DDBJ whole genome shotgun (WGS) entry which is preliminary data.</text>
</comment>
<evidence type="ECO:0000313" key="6">
    <source>
        <dbReference type="EMBL" id="OWF45735.1"/>
    </source>
</evidence>
<feature type="region of interest" description="Disordered" evidence="4">
    <location>
        <begin position="451"/>
        <end position="491"/>
    </location>
</feature>
<dbReference type="InterPro" id="IPR018488">
    <property type="entry name" value="cNMP-bd_CS"/>
</dbReference>
<keyword evidence="2" id="KW-0116">cAMP-binding</keyword>
<proteinExistence type="inferred from homology"/>
<evidence type="ECO:0000256" key="1">
    <source>
        <dbReference type="ARBA" id="ARBA00005753"/>
    </source>
</evidence>
<keyword evidence="6" id="KW-0808">Transferase</keyword>
<dbReference type="GO" id="GO:0030552">
    <property type="term" value="F:cAMP binding"/>
    <property type="evidence" value="ECO:0007669"/>
    <property type="project" value="UniProtKB-KW"/>
</dbReference>
<dbReference type="InterPro" id="IPR050503">
    <property type="entry name" value="cAMP-dep_PK_reg_su-like"/>
</dbReference>
<accession>A0A210QAK3</accession>
<feature type="domain" description="Cyclic nucleotide-binding" evidence="5">
    <location>
        <begin position="183"/>
        <end position="233"/>
    </location>
</feature>
<dbReference type="PANTHER" id="PTHR11635">
    <property type="entry name" value="CAMP-DEPENDENT PROTEIN KINASE REGULATORY CHAIN"/>
    <property type="match status" value="1"/>
</dbReference>
<dbReference type="Pfam" id="PF00027">
    <property type="entry name" value="cNMP_binding"/>
    <property type="match status" value="1"/>
</dbReference>
<dbReference type="EMBL" id="NEDP02004408">
    <property type="protein sequence ID" value="OWF45735.1"/>
    <property type="molecule type" value="Genomic_DNA"/>
</dbReference>
<dbReference type="GO" id="GO:0005952">
    <property type="term" value="C:cAMP-dependent protein kinase complex"/>
    <property type="evidence" value="ECO:0007669"/>
    <property type="project" value="InterPro"/>
</dbReference>
<comment type="similarity">
    <text evidence="1">Belongs to the cAMP-dependent kinase regulatory chain family.</text>
</comment>
<dbReference type="GO" id="GO:0005829">
    <property type="term" value="C:cytosol"/>
    <property type="evidence" value="ECO:0007669"/>
    <property type="project" value="TreeGrafter"/>
</dbReference>
<evidence type="ECO:0000256" key="3">
    <source>
        <dbReference type="ARBA" id="ARBA00023149"/>
    </source>
</evidence>
<keyword evidence="2" id="KW-0547">Nucleotide-binding</keyword>
<keyword evidence="6" id="KW-0418">Kinase</keyword>
<dbReference type="Gene3D" id="2.60.120.10">
    <property type="entry name" value="Jelly Rolls"/>
    <property type="match status" value="2"/>
</dbReference>
<dbReference type="GO" id="GO:0034236">
    <property type="term" value="F:protein kinase A catalytic subunit binding"/>
    <property type="evidence" value="ECO:0007669"/>
    <property type="project" value="TreeGrafter"/>
</dbReference>
<evidence type="ECO:0000313" key="7">
    <source>
        <dbReference type="Proteomes" id="UP000242188"/>
    </source>
</evidence>
<dbReference type="SUPFAM" id="SSF51206">
    <property type="entry name" value="cAMP-binding domain-like"/>
    <property type="match status" value="2"/>
</dbReference>
<dbReference type="PROSITE" id="PS00889">
    <property type="entry name" value="CNMP_BINDING_2"/>
    <property type="match status" value="1"/>
</dbReference>
<organism evidence="6 7">
    <name type="scientific">Mizuhopecten yessoensis</name>
    <name type="common">Japanese scallop</name>
    <name type="synonym">Patinopecten yessoensis</name>
    <dbReference type="NCBI Taxonomy" id="6573"/>
    <lineage>
        <taxon>Eukaryota</taxon>
        <taxon>Metazoa</taxon>
        <taxon>Spiralia</taxon>
        <taxon>Lophotrochozoa</taxon>
        <taxon>Mollusca</taxon>
        <taxon>Bivalvia</taxon>
        <taxon>Autobranchia</taxon>
        <taxon>Pteriomorphia</taxon>
        <taxon>Pectinida</taxon>
        <taxon>Pectinoidea</taxon>
        <taxon>Pectinidae</taxon>
        <taxon>Mizuhopecten</taxon>
    </lineage>
</organism>
<dbReference type="CDD" id="cd00038">
    <property type="entry name" value="CAP_ED"/>
    <property type="match status" value="1"/>
</dbReference>
<evidence type="ECO:0000256" key="2">
    <source>
        <dbReference type="ARBA" id="ARBA00022566"/>
    </source>
</evidence>
<keyword evidence="3" id="KW-0114">cAMP</keyword>
<dbReference type="STRING" id="6573.A0A210QAK3"/>
<dbReference type="PROSITE" id="PS00888">
    <property type="entry name" value="CNMP_BINDING_1"/>
    <property type="match status" value="1"/>
</dbReference>
<dbReference type="InterPro" id="IPR018490">
    <property type="entry name" value="cNMP-bd_dom_sf"/>
</dbReference>
<dbReference type="GO" id="GO:0004862">
    <property type="term" value="F:cAMP-dependent protein kinase inhibitor activity"/>
    <property type="evidence" value="ECO:0007669"/>
    <property type="project" value="TreeGrafter"/>
</dbReference>
<name>A0A210QAK3_MIZYE</name>
<dbReference type="PROSITE" id="PS50042">
    <property type="entry name" value="CNMP_BINDING_3"/>
    <property type="match status" value="2"/>
</dbReference>
<sequence length="509" mass="59320">MPSLYEKVVSVIEKDPDNRTDFDCQELIGWFRNKSPLFLSLKQDILKDVIRHCVFEKKEQDDVIIKQGENGDRLYIILKGKVSIYVYHDKETEQEIRQHVERVCSKVKLERSALGQHVWTSGDGQTVGEIALIKEDCIRTASVVVDTNSELLVIDRALYNRSVRDVLEKEFREKTEFVESNPLFEQWTSRQRKAMAISLKSDTFQYGCRLTKQRQEVDNVYFIRSGEAEVIVDQGSHRNQYPELWAEMERLLPELLPPNYGMNYSPYETLKRKRIAHRQYPMCLLGANEIVGALELVIGLPTFIETCTVTRSSEILVLSKANYQRLFHRRSAARAVDMLKDTLCMRLFLYIHRSQLSDAYAPFLKYLTIKLRDTESLKLLKSKHKRRTGNGDKEFLYYGFYEYSRLEKHDQGLVKLMKVLDIHYMGLDSFLPELETSTRVLMELEKQMKDWKHRSRGGGGQTEGSSKETRSTRRAQTAKNGTRQKKKYVVEALNEPPKLEAFLRSKTTL</sequence>
<dbReference type="InterPro" id="IPR000595">
    <property type="entry name" value="cNMP-bd_dom"/>
</dbReference>
<reference evidence="6 7" key="1">
    <citation type="journal article" date="2017" name="Nat. Ecol. Evol.">
        <title>Scallop genome provides insights into evolution of bilaterian karyotype and development.</title>
        <authorList>
            <person name="Wang S."/>
            <person name="Zhang J."/>
            <person name="Jiao W."/>
            <person name="Li J."/>
            <person name="Xun X."/>
            <person name="Sun Y."/>
            <person name="Guo X."/>
            <person name="Huan P."/>
            <person name="Dong B."/>
            <person name="Zhang L."/>
            <person name="Hu X."/>
            <person name="Sun X."/>
            <person name="Wang J."/>
            <person name="Zhao C."/>
            <person name="Wang Y."/>
            <person name="Wang D."/>
            <person name="Huang X."/>
            <person name="Wang R."/>
            <person name="Lv J."/>
            <person name="Li Y."/>
            <person name="Zhang Z."/>
            <person name="Liu B."/>
            <person name="Lu W."/>
            <person name="Hui Y."/>
            <person name="Liang J."/>
            <person name="Zhou Z."/>
            <person name="Hou R."/>
            <person name="Li X."/>
            <person name="Liu Y."/>
            <person name="Li H."/>
            <person name="Ning X."/>
            <person name="Lin Y."/>
            <person name="Zhao L."/>
            <person name="Xing Q."/>
            <person name="Dou J."/>
            <person name="Li Y."/>
            <person name="Mao J."/>
            <person name="Guo H."/>
            <person name="Dou H."/>
            <person name="Li T."/>
            <person name="Mu C."/>
            <person name="Jiang W."/>
            <person name="Fu Q."/>
            <person name="Fu X."/>
            <person name="Miao Y."/>
            <person name="Liu J."/>
            <person name="Yu Q."/>
            <person name="Li R."/>
            <person name="Liao H."/>
            <person name="Li X."/>
            <person name="Kong Y."/>
            <person name="Jiang Z."/>
            <person name="Chourrout D."/>
            <person name="Li R."/>
            <person name="Bao Z."/>
        </authorList>
    </citation>
    <scope>NUCLEOTIDE SEQUENCE [LARGE SCALE GENOMIC DNA]</scope>
    <source>
        <strain evidence="6 7">PY_sf001</strain>
    </source>
</reference>
<keyword evidence="7" id="KW-1185">Reference proteome</keyword>
<dbReference type="OrthoDB" id="6051053at2759"/>
<evidence type="ECO:0000259" key="5">
    <source>
        <dbReference type="PROSITE" id="PS50042"/>
    </source>
</evidence>
<dbReference type="GO" id="GO:0016301">
    <property type="term" value="F:kinase activity"/>
    <property type="evidence" value="ECO:0007669"/>
    <property type="project" value="UniProtKB-KW"/>
</dbReference>
<protein>
    <submittedName>
        <fullName evidence="6">cAMP-dependent protein kinase regulatory subunit</fullName>
    </submittedName>
</protein>
<feature type="domain" description="Cyclic nucleotide-binding" evidence="5">
    <location>
        <begin position="37"/>
        <end position="180"/>
    </location>
</feature>
<dbReference type="Proteomes" id="UP000242188">
    <property type="component" value="Unassembled WGS sequence"/>
</dbReference>
<dbReference type="AlphaFoldDB" id="A0A210QAK3"/>